<dbReference type="Proteomes" id="UP000823941">
    <property type="component" value="Chromosome 12"/>
</dbReference>
<sequence length="59" mass="6261">MNSEVKKSAACPSATARREAAWRARRAAGTGLKQPMGCRCWSSRRDSRTGAAAAPTPGR</sequence>
<accession>A0ABQ7QM57</accession>
<proteinExistence type="predicted"/>
<evidence type="ECO:0000313" key="2">
    <source>
        <dbReference type="EMBL" id="KAG7305880.1"/>
    </source>
</evidence>
<evidence type="ECO:0000313" key="3">
    <source>
        <dbReference type="Proteomes" id="UP000823941"/>
    </source>
</evidence>
<evidence type="ECO:0000256" key="1">
    <source>
        <dbReference type="SAM" id="MobiDB-lite"/>
    </source>
</evidence>
<dbReference type="EMBL" id="JAHIBW010000012">
    <property type="protein sequence ID" value="KAG7305880.1"/>
    <property type="molecule type" value="Genomic_DNA"/>
</dbReference>
<name>A0ABQ7QM57_PLUXY</name>
<comment type="caution">
    <text evidence="2">The sequence shown here is derived from an EMBL/GenBank/DDBJ whole genome shotgun (WGS) entry which is preliminary data.</text>
</comment>
<gene>
    <name evidence="2" type="ORF">JYU34_008423</name>
</gene>
<reference evidence="2 3" key="1">
    <citation type="submission" date="2021-06" db="EMBL/GenBank/DDBJ databases">
        <title>A haploid diamondback moth (Plutella xylostella L.) genome assembly resolves 31 chromosomes and identifies a diamide resistance mutation.</title>
        <authorList>
            <person name="Ward C.M."/>
            <person name="Perry K.D."/>
            <person name="Baker G."/>
            <person name="Powis K."/>
            <person name="Heckel D.G."/>
            <person name="Baxter S.W."/>
        </authorList>
    </citation>
    <scope>NUCLEOTIDE SEQUENCE [LARGE SCALE GENOMIC DNA]</scope>
    <source>
        <strain evidence="2 3">LV</strain>
        <tissue evidence="2">Single pupa</tissue>
    </source>
</reference>
<organism evidence="2 3">
    <name type="scientific">Plutella xylostella</name>
    <name type="common">Diamondback moth</name>
    <name type="synonym">Plutella maculipennis</name>
    <dbReference type="NCBI Taxonomy" id="51655"/>
    <lineage>
        <taxon>Eukaryota</taxon>
        <taxon>Metazoa</taxon>
        <taxon>Ecdysozoa</taxon>
        <taxon>Arthropoda</taxon>
        <taxon>Hexapoda</taxon>
        <taxon>Insecta</taxon>
        <taxon>Pterygota</taxon>
        <taxon>Neoptera</taxon>
        <taxon>Endopterygota</taxon>
        <taxon>Lepidoptera</taxon>
        <taxon>Glossata</taxon>
        <taxon>Ditrysia</taxon>
        <taxon>Yponomeutoidea</taxon>
        <taxon>Plutellidae</taxon>
        <taxon>Plutella</taxon>
    </lineage>
</organism>
<keyword evidence="3" id="KW-1185">Reference proteome</keyword>
<protein>
    <submittedName>
        <fullName evidence="2">Uncharacterized protein</fullName>
    </submittedName>
</protein>
<feature type="region of interest" description="Disordered" evidence="1">
    <location>
        <begin position="25"/>
        <end position="59"/>
    </location>
</feature>